<evidence type="ECO:0000256" key="2">
    <source>
        <dbReference type="ARBA" id="ARBA00023015"/>
    </source>
</evidence>
<comment type="caution">
    <text evidence="8">The sequence shown here is derived from an EMBL/GenBank/DDBJ whole genome shotgun (WGS) entry which is preliminary data.</text>
</comment>
<reference evidence="8" key="1">
    <citation type="submission" date="2022-12" db="EMBL/GenBank/DDBJ databases">
        <authorList>
            <person name="Petersen C."/>
        </authorList>
    </citation>
    <scope>NUCLEOTIDE SEQUENCE</scope>
    <source>
        <strain evidence="8">IBT 15544</strain>
    </source>
</reference>
<dbReference type="SUPFAM" id="SSF57701">
    <property type="entry name" value="Zn2/Cys6 DNA-binding domain"/>
    <property type="match status" value="1"/>
</dbReference>
<dbReference type="OrthoDB" id="25818at2759"/>
<organism evidence="8 9">
    <name type="scientific">Penicillium cinerascens</name>
    <dbReference type="NCBI Taxonomy" id="70096"/>
    <lineage>
        <taxon>Eukaryota</taxon>
        <taxon>Fungi</taxon>
        <taxon>Dikarya</taxon>
        <taxon>Ascomycota</taxon>
        <taxon>Pezizomycotina</taxon>
        <taxon>Eurotiomycetes</taxon>
        <taxon>Eurotiomycetidae</taxon>
        <taxon>Eurotiales</taxon>
        <taxon>Aspergillaceae</taxon>
        <taxon>Penicillium</taxon>
    </lineage>
</organism>
<feature type="domain" description="Zn(2)-C6 fungal-type" evidence="7">
    <location>
        <begin position="7"/>
        <end position="35"/>
    </location>
</feature>
<feature type="compositionally biased region" description="Polar residues" evidence="6">
    <location>
        <begin position="66"/>
        <end position="87"/>
    </location>
</feature>
<dbReference type="GO" id="GO:0045944">
    <property type="term" value="P:positive regulation of transcription by RNA polymerase II"/>
    <property type="evidence" value="ECO:0007669"/>
    <property type="project" value="TreeGrafter"/>
</dbReference>
<keyword evidence="4" id="KW-0804">Transcription</keyword>
<proteinExistence type="predicted"/>
<evidence type="ECO:0000256" key="3">
    <source>
        <dbReference type="ARBA" id="ARBA00023125"/>
    </source>
</evidence>
<dbReference type="GO" id="GO:0000981">
    <property type="term" value="F:DNA-binding transcription factor activity, RNA polymerase II-specific"/>
    <property type="evidence" value="ECO:0007669"/>
    <property type="project" value="InterPro"/>
</dbReference>
<dbReference type="GO" id="GO:0000976">
    <property type="term" value="F:transcription cis-regulatory region binding"/>
    <property type="evidence" value="ECO:0007669"/>
    <property type="project" value="TreeGrafter"/>
</dbReference>
<dbReference type="RefSeq" id="XP_058308702.1">
    <property type="nucleotide sequence ID" value="XM_058452164.1"/>
</dbReference>
<name>A0A9W9MMY1_9EURO</name>
<dbReference type="CDD" id="cd00067">
    <property type="entry name" value="GAL4"/>
    <property type="match status" value="1"/>
</dbReference>
<dbReference type="Pfam" id="PF00172">
    <property type="entry name" value="Zn_clus"/>
    <property type="match status" value="1"/>
</dbReference>
<dbReference type="InterPro" id="IPR001138">
    <property type="entry name" value="Zn2Cys6_DnaBD"/>
</dbReference>
<keyword evidence="2" id="KW-0805">Transcription regulation</keyword>
<evidence type="ECO:0000256" key="6">
    <source>
        <dbReference type="SAM" id="MobiDB-lite"/>
    </source>
</evidence>
<dbReference type="PANTHER" id="PTHR37534">
    <property type="entry name" value="TRANSCRIPTIONAL ACTIVATOR PROTEIN UGA3"/>
    <property type="match status" value="1"/>
</dbReference>
<protein>
    <submittedName>
        <fullName evidence="8">Fungal-specific transcription factor domain-containing protein</fullName>
    </submittedName>
</protein>
<keyword evidence="5" id="KW-0539">Nucleus</keyword>
<dbReference type="GO" id="GO:0008270">
    <property type="term" value="F:zinc ion binding"/>
    <property type="evidence" value="ECO:0007669"/>
    <property type="project" value="InterPro"/>
</dbReference>
<dbReference type="Pfam" id="PF11951">
    <property type="entry name" value="Fungal_trans_2"/>
    <property type="match status" value="2"/>
</dbReference>
<dbReference type="PANTHER" id="PTHR37534:SF49">
    <property type="entry name" value="LYSINE BIOSYNTHESIS REGULATORY PROTEIN LYS14"/>
    <property type="match status" value="1"/>
</dbReference>
<dbReference type="GO" id="GO:0005634">
    <property type="term" value="C:nucleus"/>
    <property type="evidence" value="ECO:0007669"/>
    <property type="project" value="UniProtKB-SubCell"/>
</dbReference>
<dbReference type="Proteomes" id="UP001150904">
    <property type="component" value="Unassembled WGS sequence"/>
</dbReference>
<dbReference type="GeneID" id="83179465"/>
<evidence type="ECO:0000256" key="5">
    <source>
        <dbReference type="ARBA" id="ARBA00023242"/>
    </source>
</evidence>
<evidence type="ECO:0000259" key="7">
    <source>
        <dbReference type="PROSITE" id="PS50048"/>
    </source>
</evidence>
<dbReference type="InterPro" id="IPR021858">
    <property type="entry name" value="Fun_TF"/>
</dbReference>
<comment type="subcellular location">
    <subcellularLocation>
        <location evidence="1">Nucleus</location>
    </subcellularLocation>
</comment>
<reference evidence="8" key="2">
    <citation type="journal article" date="2023" name="IMA Fungus">
        <title>Comparative genomic study of the Penicillium genus elucidates a diverse pangenome and 15 lateral gene transfer events.</title>
        <authorList>
            <person name="Petersen C."/>
            <person name="Sorensen T."/>
            <person name="Nielsen M.R."/>
            <person name="Sondergaard T.E."/>
            <person name="Sorensen J.L."/>
            <person name="Fitzpatrick D.A."/>
            <person name="Frisvad J.C."/>
            <person name="Nielsen K.L."/>
        </authorList>
    </citation>
    <scope>NUCLEOTIDE SEQUENCE</scope>
    <source>
        <strain evidence="8">IBT 15544</strain>
    </source>
</reference>
<dbReference type="Gene3D" id="4.10.240.10">
    <property type="entry name" value="Zn(2)-C6 fungal-type DNA-binding domain"/>
    <property type="match status" value="1"/>
</dbReference>
<dbReference type="AlphaFoldDB" id="A0A9W9MMY1"/>
<evidence type="ECO:0000313" key="8">
    <source>
        <dbReference type="EMBL" id="KAJ5204223.1"/>
    </source>
</evidence>
<dbReference type="SMART" id="SM00066">
    <property type="entry name" value="GAL4"/>
    <property type="match status" value="1"/>
</dbReference>
<accession>A0A9W9MMY1</accession>
<dbReference type="InterPro" id="IPR036864">
    <property type="entry name" value="Zn2-C6_fun-type_DNA-bd_sf"/>
</dbReference>
<dbReference type="EMBL" id="JAPQKR010000012">
    <property type="protein sequence ID" value="KAJ5204223.1"/>
    <property type="molecule type" value="Genomic_DNA"/>
</dbReference>
<keyword evidence="9" id="KW-1185">Reference proteome</keyword>
<evidence type="ECO:0000256" key="1">
    <source>
        <dbReference type="ARBA" id="ARBA00004123"/>
    </source>
</evidence>
<evidence type="ECO:0000256" key="4">
    <source>
        <dbReference type="ARBA" id="ARBA00023163"/>
    </source>
</evidence>
<keyword evidence="3" id="KW-0238">DNA-binding</keyword>
<sequence>MGFTDAACLTCRKKSRRCDRARPNCRRCISKGLQCEGYPDKFRFCGIASRGKWKNREAPIPAQITPEGSSSENPPQVNHNNEQSGASATVADTAGLTTPMQSLTPSDQRGLDKLLASVEVETLLAHYDQIICPHQIAQLDGSDNPYRLYVLPLAYEQIGLLYAVLGLSACHLGRLKGDSHLCESAAVDYRLKAITALGRTIKKVGSGAFDENECDGVFATIQILLLHDLKLDQTLTVEHKRTVFFLGNLVWLDIIRAFSTPERLCFTQDLRKRLLSLCDLRFESVNGCPREIVFIIGEILERAKAHSSGRLEATEYEELLQGLVLKLYHWDSSRCFYPSDDPLWLSVAEAFRHTCILRSLRLLDATESAAEARIQESVAAILDSLANIPGSSALVELSVMPLFMAGADCLSPHSRHYILLRLAEINGRSEMGIEGPKTLLEKVWRARAQQPKHDRSNVPWMLFTHNSESAHQDDYLII</sequence>
<feature type="region of interest" description="Disordered" evidence="6">
    <location>
        <begin position="56"/>
        <end position="87"/>
    </location>
</feature>
<evidence type="ECO:0000313" key="9">
    <source>
        <dbReference type="Proteomes" id="UP001150904"/>
    </source>
</evidence>
<dbReference type="PROSITE" id="PS50048">
    <property type="entry name" value="ZN2_CY6_FUNGAL_2"/>
    <property type="match status" value="1"/>
</dbReference>
<gene>
    <name evidence="8" type="ORF">N7498_005102</name>
</gene>